<gene>
    <name evidence="22" type="ORF">LARSCL_LOCUS15950</name>
</gene>
<keyword evidence="13" id="KW-0413">Isomerase</keyword>
<comment type="cofactor">
    <cofactor evidence="2">
        <name>Mg(2+)</name>
        <dbReference type="ChEBI" id="CHEBI:18420"/>
    </cofactor>
</comment>
<proteinExistence type="inferred from homology"/>
<comment type="similarity">
    <text evidence="5 17">Belongs to the helicase family. RecQ subfamily.</text>
</comment>
<dbReference type="Pfam" id="PF00270">
    <property type="entry name" value="DEAD"/>
    <property type="match status" value="1"/>
</dbReference>
<comment type="catalytic activity">
    <reaction evidence="15 17">
        <text>Couples ATP hydrolysis with the unwinding of duplex DNA by translocating in the 3'-5' direction.</text>
        <dbReference type="EC" id="5.6.2.4"/>
    </reaction>
</comment>
<evidence type="ECO:0000256" key="10">
    <source>
        <dbReference type="ARBA" id="ARBA00022833"/>
    </source>
</evidence>
<evidence type="ECO:0000256" key="7">
    <source>
        <dbReference type="ARBA" id="ARBA00022741"/>
    </source>
</evidence>
<evidence type="ECO:0000256" key="9">
    <source>
        <dbReference type="ARBA" id="ARBA00022806"/>
    </source>
</evidence>
<dbReference type="InterPro" id="IPR004589">
    <property type="entry name" value="DNA_helicase_ATP-dep_RecQ"/>
</dbReference>
<evidence type="ECO:0000259" key="20">
    <source>
        <dbReference type="PROSITE" id="PS51192"/>
    </source>
</evidence>
<comment type="caution">
    <text evidence="22">The sequence shown here is derived from an EMBL/GenBank/DDBJ whole genome shotgun (WGS) entry which is preliminary data.</text>
</comment>
<dbReference type="InterPro" id="IPR032284">
    <property type="entry name" value="RecQ_Zn-bd"/>
</dbReference>
<evidence type="ECO:0000256" key="12">
    <source>
        <dbReference type="ARBA" id="ARBA00023125"/>
    </source>
</evidence>
<dbReference type="InterPro" id="IPR014001">
    <property type="entry name" value="Helicase_ATP-bd"/>
</dbReference>
<feature type="compositionally biased region" description="Low complexity" evidence="19">
    <location>
        <begin position="597"/>
        <end position="629"/>
    </location>
</feature>
<evidence type="ECO:0000256" key="8">
    <source>
        <dbReference type="ARBA" id="ARBA00022801"/>
    </source>
</evidence>
<name>A0AAV2B096_9ARAC</name>
<evidence type="ECO:0000256" key="19">
    <source>
        <dbReference type="SAM" id="MobiDB-lite"/>
    </source>
</evidence>
<comment type="cofactor">
    <cofactor evidence="1">
        <name>Mn(2+)</name>
        <dbReference type="ChEBI" id="CHEBI:29035"/>
    </cofactor>
</comment>
<dbReference type="Pfam" id="PF16124">
    <property type="entry name" value="RecQ_Zn_bind"/>
    <property type="match status" value="1"/>
</dbReference>
<keyword evidence="23" id="KW-1185">Reference proteome</keyword>
<keyword evidence="10" id="KW-0862">Zinc</keyword>
<dbReference type="GO" id="GO:0005737">
    <property type="term" value="C:cytoplasm"/>
    <property type="evidence" value="ECO:0007669"/>
    <property type="project" value="TreeGrafter"/>
</dbReference>
<accession>A0AAV2B096</accession>
<dbReference type="SUPFAM" id="SSF52540">
    <property type="entry name" value="P-loop containing nucleoside triphosphate hydrolases"/>
    <property type="match status" value="1"/>
</dbReference>
<evidence type="ECO:0000256" key="4">
    <source>
        <dbReference type="ARBA" id="ARBA00004123"/>
    </source>
</evidence>
<evidence type="ECO:0000256" key="3">
    <source>
        <dbReference type="ARBA" id="ARBA00001947"/>
    </source>
</evidence>
<feature type="domain" description="Helicase ATP-binding" evidence="20">
    <location>
        <begin position="89"/>
        <end position="264"/>
    </location>
</feature>
<feature type="compositionally biased region" description="Basic and acidic residues" evidence="19">
    <location>
        <begin position="630"/>
        <end position="649"/>
    </location>
</feature>
<evidence type="ECO:0000256" key="13">
    <source>
        <dbReference type="ARBA" id="ARBA00023235"/>
    </source>
</evidence>
<dbReference type="GO" id="GO:0005634">
    <property type="term" value="C:nucleus"/>
    <property type="evidence" value="ECO:0007669"/>
    <property type="project" value="UniProtKB-SubCell"/>
</dbReference>
<keyword evidence="9 17" id="KW-0347">Helicase</keyword>
<dbReference type="FunFam" id="3.40.50.300:FF:000596">
    <property type="entry name" value="ATP-dependent DNA helicase"/>
    <property type="match status" value="1"/>
</dbReference>
<protein>
    <recommendedName>
        <fullName evidence="17">ATP-dependent DNA helicase</fullName>
        <ecNumber evidence="17">5.6.2.4</ecNumber>
    </recommendedName>
</protein>
<feature type="domain" description="Helicase C-terminal" evidence="21">
    <location>
        <begin position="292"/>
        <end position="440"/>
    </location>
</feature>
<dbReference type="GO" id="GO:0005524">
    <property type="term" value="F:ATP binding"/>
    <property type="evidence" value="ECO:0007669"/>
    <property type="project" value="UniProtKB-KW"/>
</dbReference>
<evidence type="ECO:0000256" key="17">
    <source>
        <dbReference type="RuleBase" id="RU364117"/>
    </source>
</evidence>
<dbReference type="GO" id="GO:0005694">
    <property type="term" value="C:chromosome"/>
    <property type="evidence" value="ECO:0007669"/>
    <property type="project" value="TreeGrafter"/>
</dbReference>
<keyword evidence="7 17" id="KW-0547">Nucleotide-binding</keyword>
<evidence type="ECO:0000256" key="15">
    <source>
        <dbReference type="ARBA" id="ARBA00034617"/>
    </source>
</evidence>
<dbReference type="Gene3D" id="1.10.10.10">
    <property type="entry name" value="Winged helix-like DNA-binding domain superfamily/Winged helix DNA-binding domain"/>
    <property type="match status" value="1"/>
</dbReference>
<dbReference type="SMART" id="SM00487">
    <property type="entry name" value="DEXDc"/>
    <property type="match status" value="1"/>
</dbReference>
<dbReference type="PANTHER" id="PTHR13710:SF105">
    <property type="entry name" value="ATP-DEPENDENT DNA HELICASE Q1"/>
    <property type="match status" value="1"/>
</dbReference>
<evidence type="ECO:0000256" key="18">
    <source>
        <dbReference type="SAM" id="Coils"/>
    </source>
</evidence>
<dbReference type="GO" id="GO:0009378">
    <property type="term" value="F:four-way junction helicase activity"/>
    <property type="evidence" value="ECO:0007669"/>
    <property type="project" value="TreeGrafter"/>
</dbReference>
<evidence type="ECO:0000313" key="22">
    <source>
        <dbReference type="EMBL" id="CAL1289449.1"/>
    </source>
</evidence>
<keyword evidence="14 17" id="KW-0539">Nucleus</keyword>
<evidence type="ECO:0000256" key="11">
    <source>
        <dbReference type="ARBA" id="ARBA00022840"/>
    </source>
</evidence>
<comment type="cofactor">
    <cofactor evidence="3">
        <name>Zn(2+)</name>
        <dbReference type="ChEBI" id="CHEBI:29105"/>
    </cofactor>
</comment>
<dbReference type="EMBL" id="CAXIEN010000249">
    <property type="protein sequence ID" value="CAL1289449.1"/>
    <property type="molecule type" value="Genomic_DNA"/>
</dbReference>
<comment type="subcellular location">
    <subcellularLocation>
        <location evidence="4 17">Nucleus</location>
    </subcellularLocation>
</comment>
<dbReference type="CDD" id="cd18015">
    <property type="entry name" value="DEXHc_RecQ1"/>
    <property type="match status" value="1"/>
</dbReference>
<keyword evidence="18" id="KW-0175">Coiled coil</keyword>
<sequence length="747" mass="84629">MSAELQAELEKITKEISLIDKAIDRLSRKKQALISKKSGINRQISEKANEELANQDWERCDHPWSNKVKEVLKSKFKLDKFRPHQLSTINAVMSGQDCILLMPTGGGKSLCYQLPSMVLSGVTLVVSPLVSLMEDQIMAMESLNLPATLLNASSTREHVNHVHKEMTSKNPSIKLLYVTPEKLAKSKRFMSKLEKMYQMGQFSLLAIDEVHCCSQWGHDFRTDYKFLGIMKRQFPKVPILGLTATATSSIIQDIQSILCMKECLVLKASFNRPNLKYEVACKSSCQKDNVSELEDLLKNRFHGLSGIIYCFSVKDCEEIASDLRKRGVKARAYHAQLDANSRSSVHKSWTSNTTQVIVATIAFGMGIDKPDVRFVIHHSLPKSMENFYQESGRAGRDDQPASCILFYRFADVFRQSTMVFTEQKGLDNLYGMVAYCLDLSRCRRSLIAQHFDERWEIQDCNKMCDHCEQKGVYEEKLKNIARECRSIINILEHASMIEERLTSQKLIEAWHGKGPPKLRPPGHLSTTLSRETCERIIALLLLESYLKEEFHFTPYSTISYINIGTKRLPNDQELLFPMSVVKIKNDTESSGITKNTKSSSSAKESSSVKQQQAKMSSPPSTSSATSSSSTKDKDSIKIQKDNAKSKEKSQLQNGAISKEKSETSSNKNVASAKKRPKSYVLSSDEDDIEVKGIKKQKIDIEKPHKEITICDELEEDEMKFDDYDIFPKKKKSVERKKVPMIVVSDSD</sequence>
<evidence type="ECO:0000313" key="23">
    <source>
        <dbReference type="Proteomes" id="UP001497382"/>
    </source>
</evidence>
<dbReference type="Pfam" id="PF00271">
    <property type="entry name" value="Helicase_C"/>
    <property type="match status" value="1"/>
</dbReference>
<evidence type="ECO:0000256" key="1">
    <source>
        <dbReference type="ARBA" id="ARBA00001936"/>
    </source>
</evidence>
<dbReference type="Gene3D" id="3.40.50.300">
    <property type="entry name" value="P-loop containing nucleotide triphosphate hydrolases"/>
    <property type="match status" value="2"/>
</dbReference>
<keyword evidence="6" id="KW-0479">Metal-binding</keyword>
<dbReference type="GO" id="GO:0003677">
    <property type="term" value="F:DNA binding"/>
    <property type="evidence" value="ECO:0007669"/>
    <property type="project" value="UniProtKB-KW"/>
</dbReference>
<dbReference type="GO" id="GO:0046872">
    <property type="term" value="F:metal ion binding"/>
    <property type="evidence" value="ECO:0007669"/>
    <property type="project" value="UniProtKB-KW"/>
</dbReference>
<dbReference type="NCBIfam" id="TIGR00614">
    <property type="entry name" value="recQ_fam"/>
    <property type="match status" value="1"/>
</dbReference>
<dbReference type="InterPro" id="IPR027417">
    <property type="entry name" value="P-loop_NTPase"/>
</dbReference>
<dbReference type="PROSITE" id="PS51194">
    <property type="entry name" value="HELICASE_CTER"/>
    <property type="match status" value="1"/>
</dbReference>
<feature type="coiled-coil region" evidence="18">
    <location>
        <begin position="2"/>
        <end position="29"/>
    </location>
</feature>
<dbReference type="InterPro" id="IPR036388">
    <property type="entry name" value="WH-like_DNA-bd_sf"/>
</dbReference>
<keyword evidence="11 17" id="KW-0067">ATP-binding</keyword>
<evidence type="ECO:0000256" key="2">
    <source>
        <dbReference type="ARBA" id="ARBA00001946"/>
    </source>
</evidence>
<dbReference type="PANTHER" id="PTHR13710">
    <property type="entry name" value="DNA HELICASE RECQ FAMILY MEMBER"/>
    <property type="match status" value="1"/>
</dbReference>
<dbReference type="GO" id="GO:0016787">
    <property type="term" value="F:hydrolase activity"/>
    <property type="evidence" value="ECO:0007669"/>
    <property type="project" value="UniProtKB-KW"/>
</dbReference>
<dbReference type="InterPro" id="IPR001650">
    <property type="entry name" value="Helicase_C-like"/>
</dbReference>
<dbReference type="EC" id="5.6.2.4" evidence="17"/>
<keyword evidence="8 17" id="KW-0378">Hydrolase</keyword>
<comment type="catalytic activity">
    <reaction evidence="16">
        <text>ATP + H2O = ADP + phosphate + H(+)</text>
        <dbReference type="Rhea" id="RHEA:13065"/>
        <dbReference type="ChEBI" id="CHEBI:15377"/>
        <dbReference type="ChEBI" id="CHEBI:15378"/>
        <dbReference type="ChEBI" id="CHEBI:30616"/>
        <dbReference type="ChEBI" id="CHEBI:43474"/>
        <dbReference type="ChEBI" id="CHEBI:456216"/>
    </reaction>
    <physiologicalReaction direction="left-to-right" evidence="16">
        <dbReference type="Rhea" id="RHEA:13066"/>
    </physiologicalReaction>
</comment>
<evidence type="ECO:0000259" key="21">
    <source>
        <dbReference type="PROSITE" id="PS51194"/>
    </source>
</evidence>
<dbReference type="GO" id="GO:0000724">
    <property type="term" value="P:double-strand break repair via homologous recombination"/>
    <property type="evidence" value="ECO:0007669"/>
    <property type="project" value="TreeGrafter"/>
</dbReference>
<dbReference type="GO" id="GO:0043138">
    <property type="term" value="F:3'-5' DNA helicase activity"/>
    <property type="evidence" value="ECO:0007669"/>
    <property type="project" value="UniProtKB-EC"/>
</dbReference>
<feature type="region of interest" description="Disordered" evidence="19">
    <location>
        <begin position="588"/>
        <end position="685"/>
    </location>
</feature>
<evidence type="ECO:0000256" key="14">
    <source>
        <dbReference type="ARBA" id="ARBA00023242"/>
    </source>
</evidence>
<evidence type="ECO:0000256" key="5">
    <source>
        <dbReference type="ARBA" id="ARBA00005446"/>
    </source>
</evidence>
<dbReference type="AlphaFoldDB" id="A0AAV2B096"/>
<dbReference type="InterPro" id="IPR011545">
    <property type="entry name" value="DEAD/DEAH_box_helicase_dom"/>
</dbReference>
<dbReference type="FunFam" id="3.40.50.300:FF:000752">
    <property type="entry name" value="ATP-dependent DNA helicase"/>
    <property type="match status" value="1"/>
</dbReference>
<keyword evidence="12" id="KW-0238">DNA-binding</keyword>
<organism evidence="22 23">
    <name type="scientific">Larinioides sclopetarius</name>
    <dbReference type="NCBI Taxonomy" id="280406"/>
    <lineage>
        <taxon>Eukaryota</taxon>
        <taxon>Metazoa</taxon>
        <taxon>Ecdysozoa</taxon>
        <taxon>Arthropoda</taxon>
        <taxon>Chelicerata</taxon>
        <taxon>Arachnida</taxon>
        <taxon>Araneae</taxon>
        <taxon>Araneomorphae</taxon>
        <taxon>Entelegynae</taxon>
        <taxon>Araneoidea</taxon>
        <taxon>Araneidae</taxon>
        <taxon>Larinioides</taxon>
    </lineage>
</organism>
<evidence type="ECO:0000256" key="16">
    <source>
        <dbReference type="ARBA" id="ARBA00048778"/>
    </source>
</evidence>
<reference evidence="22 23" key="1">
    <citation type="submission" date="2024-04" db="EMBL/GenBank/DDBJ databases">
        <authorList>
            <person name="Rising A."/>
            <person name="Reimegard J."/>
            <person name="Sonavane S."/>
            <person name="Akerstrom W."/>
            <person name="Nylinder S."/>
            <person name="Hedman E."/>
            <person name="Kallberg Y."/>
        </authorList>
    </citation>
    <scope>NUCLEOTIDE SEQUENCE [LARGE SCALE GENOMIC DNA]</scope>
</reference>
<dbReference type="CDD" id="cd18794">
    <property type="entry name" value="SF2_C_RecQ"/>
    <property type="match status" value="1"/>
</dbReference>
<dbReference type="SMART" id="SM00490">
    <property type="entry name" value="HELICc"/>
    <property type="match status" value="1"/>
</dbReference>
<dbReference type="Proteomes" id="UP001497382">
    <property type="component" value="Unassembled WGS sequence"/>
</dbReference>
<evidence type="ECO:0000256" key="6">
    <source>
        <dbReference type="ARBA" id="ARBA00022723"/>
    </source>
</evidence>
<dbReference type="PROSITE" id="PS51192">
    <property type="entry name" value="HELICASE_ATP_BIND_1"/>
    <property type="match status" value="1"/>
</dbReference>